<dbReference type="PANTHER" id="PTHR36681">
    <property type="entry name" value="NUCLEAR GTPASE, GERMINAL CENTER-ASSOCIATED, TANDEM DUPLICATE 3"/>
    <property type="match status" value="1"/>
</dbReference>
<dbReference type="EMBL" id="ML994623">
    <property type="protein sequence ID" value="KAF2188649.1"/>
    <property type="molecule type" value="Genomic_DNA"/>
</dbReference>
<sequence>MSNTTPVSPTTRTSSTTQYTPSSTPSVLGYGDHDPDYPLPSIERDMASTSVGSESTPASPIYTPSVSSRASIPRQGSNYESLDQHLQNLRIGSATPQTSTSGPANAAFQREASSTSSNPSIRVTPTPSVADSRRSPINRRTDSLVDGISALEMGTTRQSAQSPEPNNLLGYASTASRQSIGRSPSPSRRRRSGSGVDRPAHKVEDEEPPQALFHERQVQEALTNARNVTARLVQVLSGSNLHQEQNSSIQNLYQQATRLSTFQPPSFRIVGLVGDSGIGKSSLINSLLDKNEFARASNSGAACTCVVTEYHFHDRDDYSIDIDYFTVEELRSQFEQLLSAYREHESSDGSDMATGDREDLKRKADLAKNTFRASFRNNLDDTPGVLVALPFDQAINTMMAWVSQVLPRLRAQEHDTLTRESFDDISQCSNRLKILTSETDERGQTCLWPFIRKLRVYLRAHILSRGLIIADLPGLRDLNSARQNVTERYVRQCHQIFAVARIGRATTDAGVREVFELARRASLSNVGVICTQSDDIKPSEAREDWPAERARIATMERNVVNQKREVASLEEDIRDFGELHLLSIKDAQELLELQQDRDRAVKMLDKLEFELGDHIITIRNRKVSSELQRRYSNYPGGQNLKTFCVSNTMYSKERDKPAQKALPFLNLSGILELRRYCIGIVADSHLRATTEYIRDEIPACLGSVELWVQAGSGDANAERKQQILNTVSAIQRKLDELTSPVSRINDISREVVEKFNNQVGLYMRQRAQQWSASAGQASMLWQSFHHSSYAAFCRNYGTHTTGAVGYRCWNEEAISSMKSNMSGLWDTFDGDVESYLDRIYQSVEETFRNVLRATSDAANSDHNVQAALLTLTATLRHRKSLLLYGIENIIEDFRAKMSNLQTDAFSPIRTSIVGQLMEDTYNAANMEYGTGSDRRRKTIITSGFRSPTLFNHHRQRFKEQFLTISDALQQKTKDVVAQQFTFIEADLETLRDENVVLESERNPEFRTRLGAEVGRAREEMRTVRRAIDDLVNVAREDTPMEG</sequence>
<feature type="domain" description="Dynamin N-terminal" evidence="3">
    <location>
        <begin position="270"/>
        <end position="528"/>
    </location>
</feature>
<dbReference type="PANTHER" id="PTHR36681:SF3">
    <property type="entry name" value="NUCLEAR GTPASE, GERMINAL CENTER-ASSOCIATED, TANDEM DUPLICATE 3"/>
    <property type="match status" value="1"/>
</dbReference>
<dbReference type="AlphaFoldDB" id="A0A6A6EDM7"/>
<dbReference type="SUPFAM" id="SSF52540">
    <property type="entry name" value="P-loop containing nucleoside triphosphate hydrolases"/>
    <property type="match status" value="1"/>
</dbReference>
<gene>
    <name evidence="5" type="ORF">K469DRAFT_627252</name>
</gene>
<proteinExistence type="predicted"/>
<dbReference type="InterPro" id="IPR027417">
    <property type="entry name" value="P-loop_NTPase"/>
</dbReference>
<name>A0A6A6EDM7_9PEZI</name>
<feature type="compositionally biased region" description="Polar residues" evidence="2">
    <location>
        <begin position="111"/>
        <end position="129"/>
    </location>
</feature>
<dbReference type="InterPro" id="IPR056024">
    <property type="entry name" value="DUF7605"/>
</dbReference>
<feature type="domain" description="DUF7605" evidence="4">
    <location>
        <begin position="765"/>
        <end position="950"/>
    </location>
</feature>
<feature type="compositionally biased region" description="Basic and acidic residues" evidence="2">
    <location>
        <begin position="31"/>
        <end position="46"/>
    </location>
</feature>
<protein>
    <recommendedName>
        <fullName evidence="7">P-loop containing nucleoside triphosphate hydrolase protein</fullName>
    </recommendedName>
</protein>
<evidence type="ECO:0000259" key="3">
    <source>
        <dbReference type="Pfam" id="PF00350"/>
    </source>
</evidence>
<dbReference type="OrthoDB" id="3598281at2759"/>
<feature type="region of interest" description="Disordered" evidence="2">
    <location>
        <begin position="93"/>
        <end position="211"/>
    </location>
</feature>
<feature type="compositionally biased region" description="Low complexity" evidence="2">
    <location>
        <begin position="176"/>
        <end position="186"/>
    </location>
</feature>
<dbReference type="InterPro" id="IPR045063">
    <property type="entry name" value="Dynamin_N"/>
</dbReference>
<feature type="compositionally biased region" description="Low complexity" evidence="2">
    <location>
        <begin position="1"/>
        <end position="26"/>
    </location>
</feature>
<evidence type="ECO:0008006" key="7">
    <source>
        <dbReference type="Google" id="ProtNLM"/>
    </source>
</evidence>
<evidence type="ECO:0000313" key="6">
    <source>
        <dbReference type="Proteomes" id="UP000800200"/>
    </source>
</evidence>
<evidence type="ECO:0000256" key="2">
    <source>
        <dbReference type="SAM" id="MobiDB-lite"/>
    </source>
</evidence>
<dbReference type="Proteomes" id="UP000800200">
    <property type="component" value="Unassembled WGS sequence"/>
</dbReference>
<evidence type="ECO:0000259" key="4">
    <source>
        <dbReference type="Pfam" id="PF24564"/>
    </source>
</evidence>
<feature type="compositionally biased region" description="Basic and acidic residues" evidence="2">
    <location>
        <begin position="131"/>
        <end position="143"/>
    </location>
</feature>
<feature type="compositionally biased region" description="Polar residues" evidence="2">
    <location>
        <begin position="94"/>
        <end position="103"/>
    </location>
</feature>
<keyword evidence="1" id="KW-0175">Coiled coil</keyword>
<feature type="region of interest" description="Disordered" evidence="2">
    <location>
        <begin position="1"/>
        <end position="78"/>
    </location>
</feature>
<dbReference type="Pfam" id="PF24564">
    <property type="entry name" value="DUF7605"/>
    <property type="match status" value="1"/>
</dbReference>
<accession>A0A6A6EDM7</accession>
<feature type="compositionally biased region" description="Polar residues" evidence="2">
    <location>
        <begin position="47"/>
        <end position="78"/>
    </location>
</feature>
<evidence type="ECO:0000256" key="1">
    <source>
        <dbReference type="SAM" id="Coils"/>
    </source>
</evidence>
<organism evidence="5 6">
    <name type="scientific">Zopfia rhizophila CBS 207.26</name>
    <dbReference type="NCBI Taxonomy" id="1314779"/>
    <lineage>
        <taxon>Eukaryota</taxon>
        <taxon>Fungi</taxon>
        <taxon>Dikarya</taxon>
        <taxon>Ascomycota</taxon>
        <taxon>Pezizomycotina</taxon>
        <taxon>Dothideomycetes</taxon>
        <taxon>Dothideomycetes incertae sedis</taxon>
        <taxon>Zopfiaceae</taxon>
        <taxon>Zopfia</taxon>
    </lineage>
</organism>
<feature type="compositionally biased region" description="Polar residues" evidence="2">
    <location>
        <begin position="155"/>
        <end position="165"/>
    </location>
</feature>
<reference evidence="5" key="1">
    <citation type="journal article" date="2020" name="Stud. Mycol.">
        <title>101 Dothideomycetes genomes: a test case for predicting lifestyles and emergence of pathogens.</title>
        <authorList>
            <person name="Haridas S."/>
            <person name="Albert R."/>
            <person name="Binder M."/>
            <person name="Bloem J."/>
            <person name="Labutti K."/>
            <person name="Salamov A."/>
            <person name="Andreopoulos B."/>
            <person name="Baker S."/>
            <person name="Barry K."/>
            <person name="Bills G."/>
            <person name="Bluhm B."/>
            <person name="Cannon C."/>
            <person name="Castanera R."/>
            <person name="Culley D."/>
            <person name="Daum C."/>
            <person name="Ezra D."/>
            <person name="Gonzalez J."/>
            <person name="Henrissat B."/>
            <person name="Kuo A."/>
            <person name="Liang C."/>
            <person name="Lipzen A."/>
            <person name="Lutzoni F."/>
            <person name="Magnuson J."/>
            <person name="Mondo S."/>
            <person name="Nolan M."/>
            <person name="Ohm R."/>
            <person name="Pangilinan J."/>
            <person name="Park H.-J."/>
            <person name="Ramirez L."/>
            <person name="Alfaro M."/>
            <person name="Sun H."/>
            <person name="Tritt A."/>
            <person name="Yoshinaga Y."/>
            <person name="Zwiers L.-H."/>
            <person name="Turgeon B."/>
            <person name="Goodwin S."/>
            <person name="Spatafora J."/>
            <person name="Crous P."/>
            <person name="Grigoriev I."/>
        </authorList>
    </citation>
    <scope>NUCLEOTIDE SEQUENCE</scope>
    <source>
        <strain evidence="5">CBS 207.26</strain>
    </source>
</reference>
<keyword evidence="6" id="KW-1185">Reference proteome</keyword>
<evidence type="ECO:0000313" key="5">
    <source>
        <dbReference type="EMBL" id="KAF2188649.1"/>
    </source>
</evidence>
<dbReference type="Gene3D" id="3.40.50.300">
    <property type="entry name" value="P-loop containing nucleotide triphosphate hydrolases"/>
    <property type="match status" value="2"/>
</dbReference>
<dbReference type="Pfam" id="PF00350">
    <property type="entry name" value="Dynamin_N"/>
    <property type="match status" value="1"/>
</dbReference>
<feature type="coiled-coil region" evidence="1">
    <location>
        <begin position="552"/>
        <end position="610"/>
    </location>
</feature>